<evidence type="ECO:0008006" key="3">
    <source>
        <dbReference type="Google" id="ProtNLM"/>
    </source>
</evidence>
<evidence type="ECO:0000313" key="2">
    <source>
        <dbReference type="Proteomes" id="UP000518752"/>
    </source>
</evidence>
<protein>
    <recommendedName>
        <fullName evidence="3">F-box domain-containing protein</fullName>
    </recommendedName>
</protein>
<comment type="caution">
    <text evidence="1">The sequence shown here is derived from an EMBL/GenBank/DDBJ whole genome shotgun (WGS) entry which is preliminary data.</text>
</comment>
<name>A0A8H5FT16_9AGAR</name>
<proteinExistence type="predicted"/>
<dbReference type="EMBL" id="JAACJN010000327">
    <property type="protein sequence ID" value="KAF5347999.1"/>
    <property type="molecule type" value="Genomic_DNA"/>
</dbReference>
<dbReference type="Proteomes" id="UP000518752">
    <property type="component" value="Unassembled WGS sequence"/>
</dbReference>
<keyword evidence="2" id="KW-1185">Reference proteome</keyword>
<organism evidence="1 2">
    <name type="scientific">Collybiopsis confluens</name>
    <dbReference type="NCBI Taxonomy" id="2823264"/>
    <lineage>
        <taxon>Eukaryota</taxon>
        <taxon>Fungi</taxon>
        <taxon>Dikarya</taxon>
        <taxon>Basidiomycota</taxon>
        <taxon>Agaricomycotina</taxon>
        <taxon>Agaricomycetes</taxon>
        <taxon>Agaricomycetidae</taxon>
        <taxon>Agaricales</taxon>
        <taxon>Marasmiineae</taxon>
        <taxon>Omphalotaceae</taxon>
        <taxon>Collybiopsis</taxon>
    </lineage>
</organism>
<reference evidence="1 2" key="1">
    <citation type="journal article" date="2020" name="ISME J.">
        <title>Uncovering the hidden diversity of litter-decomposition mechanisms in mushroom-forming fungi.</title>
        <authorList>
            <person name="Floudas D."/>
            <person name="Bentzer J."/>
            <person name="Ahren D."/>
            <person name="Johansson T."/>
            <person name="Persson P."/>
            <person name="Tunlid A."/>
        </authorList>
    </citation>
    <scope>NUCLEOTIDE SEQUENCE [LARGE SCALE GENOMIC DNA]</scope>
    <source>
        <strain evidence="1 2">CBS 406.79</strain>
    </source>
</reference>
<evidence type="ECO:0000313" key="1">
    <source>
        <dbReference type="EMBL" id="KAF5347999.1"/>
    </source>
</evidence>
<gene>
    <name evidence="1" type="ORF">D9757_014690</name>
</gene>
<dbReference type="OrthoDB" id="3071018at2759"/>
<accession>A0A8H5FT16</accession>
<dbReference type="AlphaFoldDB" id="A0A8H5FT16"/>
<sequence>MKLGDSGPSRFARGVYESDALVRAPTPNTATLTEHSNAARKSVISLHIREIWMAGAAGQDKSFHSGLVIRSLCRRIRSLELEKQKIEQVISIFRVYLSPMNCLPTEILIEIFLIHCETAQDYTTTISSGVWYLTQVSREWRDISLSLPALWSNVQIGVVEEPAKNQLRLLQTALEQSGSHPLSVQVHYSWAASSEDYSSVGGIEGYEYEPSGLSRNTNKPKANNLPPWPSERQLTKASIQALVQHSNRWKTAEIHIMYSHLLLPIYGHLDI</sequence>